<dbReference type="GO" id="GO:0005765">
    <property type="term" value="C:lysosomal membrane"/>
    <property type="evidence" value="ECO:0007669"/>
    <property type="project" value="TreeGrafter"/>
</dbReference>
<evidence type="ECO:0000256" key="3">
    <source>
        <dbReference type="ARBA" id="ARBA00022692"/>
    </source>
</evidence>
<dbReference type="PRINTS" id="PR00978">
    <property type="entry name" value="STARPROTEIN"/>
</dbReference>
<reference evidence="9 10" key="1">
    <citation type="submission" date="2019-09" db="EMBL/GenBank/DDBJ databases">
        <title>Bird 10,000 Genomes (B10K) Project - Family phase.</title>
        <authorList>
            <person name="Zhang G."/>
        </authorList>
    </citation>
    <scope>NUCLEOTIDE SEQUENCE [LARGE SCALE GENOMIC DNA]</scope>
    <source>
        <strain evidence="9">B10K-DU-006-09</strain>
        <tissue evidence="9">Muscle</tissue>
    </source>
</reference>
<comment type="caution">
    <text evidence="9">The sequence shown here is derived from an EMBL/GenBank/DDBJ whole genome shotgun (WGS) entry which is preliminary data.</text>
</comment>
<dbReference type="GO" id="GO:0015485">
    <property type="term" value="F:cholesterol binding"/>
    <property type="evidence" value="ECO:0007669"/>
    <property type="project" value="TreeGrafter"/>
</dbReference>
<dbReference type="PANTHER" id="PTHR46121">
    <property type="entry name" value="STEROIDOGENIC ACUTE REGULATORY PROTEIN-LIKE"/>
    <property type="match status" value="1"/>
</dbReference>
<dbReference type="GO" id="GO:0005789">
    <property type="term" value="C:endoplasmic reticulum membrane"/>
    <property type="evidence" value="ECO:0007669"/>
    <property type="project" value="TreeGrafter"/>
</dbReference>
<dbReference type="SUPFAM" id="SSF55961">
    <property type="entry name" value="Bet v1-like"/>
    <property type="match status" value="1"/>
</dbReference>
<dbReference type="GO" id="GO:0031902">
    <property type="term" value="C:late endosome membrane"/>
    <property type="evidence" value="ECO:0007669"/>
    <property type="project" value="UniProtKB-SubCell"/>
</dbReference>
<evidence type="ECO:0000256" key="6">
    <source>
        <dbReference type="SAM" id="Phobius"/>
    </source>
</evidence>
<dbReference type="InterPro" id="IPR023393">
    <property type="entry name" value="START-like_dom_sf"/>
</dbReference>
<keyword evidence="4" id="KW-0446">Lipid-binding</keyword>
<evidence type="ECO:0000313" key="9">
    <source>
        <dbReference type="EMBL" id="NXW08040.1"/>
    </source>
</evidence>
<dbReference type="Proteomes" id="UP000563060">
    <property type="component" value="Unassembled WGS sequence"/>
</dbReference>
<dbReference type="GO" id="GO:0030301">
    <property type="term" value="P:cholesterol transport"/>
    <property type="evidence" value="ECO:0007669"/>
    <property type="project" value="TreeGrafter"/>
</dbReference>
<proteinExistence type="inferred from homology"/>
<dbReference type="SMART" id="SM00234">
    <property type="entry name" value="START"/>
    <property type="match status" value="1"/>
</dbReference>
<evidence type="ECO:0000313" key="10">
    <source>
        <dbReference type="Proteomes" id="UP000563060"/>
    </source>
</evidence>
<evidence type="ECO:0000259" key="7">
    <source>
        <dbReference type="PROSITE" id="PS50848"/>
    </source>
</evidence>
<comment type="subcellular location">
    <subcellularLocation>
        <location evidence="1">Late endosome membrane</location>
        <topology evidence="1">Multi-pass membrane protein</topology>
    </subcellularLocation>
</comment>
<feature type="domain" description="START" evidence="7">
    <location>
        <begin position="244"/>
        <end position="412"/>
    </location>
</feature>
<dbReference type="Pfam" id="PF01852">
    <property type="entry name" value="START"/>
    <property type="match status" value="1"/>
</dbReference>
<feature type="transmembrane region" description="Helical" evidence="6">
    <location>
        <begin position="147"/>
        <end position="168"/>
    </location>
</feature>
<keyword evidence="3 6" id="KW-0812">Transmembrane</keyword>
<feature type="domain" description="MENTAL" evidence="8">
    <location>
        <begin position="45"/>
        <end position="216"/>
    </location>
</feature>
<evidence type="ECO:0000259" key="8">
    <source>
        <dbReference type="PROSITE" id="PS51439"/>
    </source>
</evidence>
<keyword evidence="5 6" id="KW-0472">Membrane</keyword>
<protein>
    <submittedName>
        <fullName evidence="9">STAR3 protein</fullName>
    </submittedName>
</protein>
<organism evidence="9 10">
    <name type="scientific">Fregetta grallaria</name>
    <name type="common">White-bellied storm-petrel</name>
    <name type="synonym">Procellaria grallaria</name>
    <dbReference type="NCBI Taxonomy" id="79628"/>
    <lineage>
        <taxon>Eukaryota</taxon>
        <taxon>Metazoa</taxon>
        <taxon>Chordata</taxon>
        <taxon>Craniata</taxon>
        <taxon>Vertebrata</taxon>
        <taxon>Euteleostomi</taxon>
        <taxon>Archelosauria</taxon>
        <taxon>Archosauria</taxon>
        <taxon>Dinosauria</taxon>
        <taxon>Saurischia</taxon>
        <taxon>Theropoda</taxon>
        <taxon>Coelurosauria</taxon>
        <taxon>Aves</taxon>
        <taxon>Neognathae</taxon>
        <taxon>Neoaves</taxon>
        <taxon>Aequornithes</taxon>
        <taxon>Procellariiformes</taxon>
        <taxon>Hydrobatidae</taxon>
        <taxon>Fregetta</taxon>
    </lineage>
</organism>
<dbReference type="InterPro" id="IPR051869">
    <property type="entry name" value="STARD3"/>
</dbReference>
<accession>A0A7L3Z802</accession>
<evidence type="ECO:0000256" key="4">
    <source>
        <dbReference type="ARBA" id="ARBA00023121"/>
    </source>
</evidence>
<dbReference type="AlphaFoldDB" id="A0A7L3Z802"/>
<dbReference type="InterPro" id="IPR000799">
    <property type="entry name" value="StAR-like"/>
</dbReference>
<evidence type="ECO:0000256" key="5">
    <source>
        <dbReference type="ARBA" id="ARBA00023136"/>
    </source>
</evidence>
<dbReference type="InterPro" id="IPR002913">
    <property type="entry name" value="START_lipid-bd_dom"/>
</dbReference>
<dbReference type="InterPro" id="IPR019498">
    <property type="entry name" value="MENTAL"/>
</dbReference>
<dbReference type="PANTHER" id="PTHR46121:SF2">
    <property type="entry name" value="STAR-RELATED LIPID TRANSFER PROTEIN 3"/>
    <property type="match status" value="1"/>
</dbReference>
<name>A0A7L3Z802_FREGA</name>
<dbReference type="PROSITE" id="PS51439">
    <property type="entry name" value="MENTAL"/>
    <property type="match status" value="1"/>
</dbReference>
<dbReference type="Pfam" id="PF10457">
    <property type="entry name" value="MENTAL"/>
    <property type="match status" value="1"/>
</dbReference>
<feature type="transmembrane region" description="Helical" evidence="6">
    <location>
        <begin position="48"/>
        <end position="69"/>
    </location>
</feature>
<evidence type="ECO:0000256" key="2">
    <source>
        <dbReference type="ARBA" id="ARBA00010909"/>
    </source>
</evidence>
<evidence type="ECO:0000256" key="1">
    <source>
        <dbReference type="ARBA" id="ARBA00004107"/>
    </source>
</evidence>
<dbReference type="GO" id="GO:0140284">
    <property type="term" value="C:endoplasmic reticulum-endosome membrane contact site"/>
    <property type="evidence" value="ECO:0007669"/>
    <property type="project" value="TreeGrafter"/>
</dbReference>
<feature type="non-terminal residue" evidence="9">
    <location>
        <position position="1"/>
    </location>
</feature>
<keyword evidence="10" id="KW-1185">Reference proteome</keyword>
<dbReference type="EMBL" id="VZZT01001732">
    <property type="protein sequence ID" value="NXW08040.1"/>
    <property type="molecule type" value="Genomic_DNA"/>
</dbReference>
<gene>
    <name evidence="9" type="primary">Stard3</name>
    <name evidence="9" type="ORF">FREGRA_R06103</name>
</gene>
<feature type="transmembrane region" description="Helical" evidence="6">
    <location>
        <begin position="120"/>
        <end position="140"/>
    </location>
</feature>
<feature type="transmembrane region" description="Helical" evidence="6">
    <location>
        <begin position="94"/>
        <end position="114"/>
    </location>
</feature>
<keyword evidence="6" id="KW-1133">Transmembrane helix</keyword>
<dbReference type="PROSITE" id="PS50848">
    <property type="entry name" value="START"/>
    <property type="match status" value="1"/>
</dbReference>
<dbReference type="Gene3D" id="3.30.530.20">
    <property type="match status" value="1"/>
</dbReference>
<sequence>MSKPTDLQHDLERSLPAIASISTSFSQSQGFSPYCYFSPEKRKAISDVRRTFCLFVTFDLLFISLLWIIELNTKDGIQKNLENEIIKYNFKTSFFDIFVLAFFRFFVLLLAYAIVKLRHWWVIAVTTLVSSAFLIVKVILSELLTKGAFGYLLPIVSFVIAWLETWFLDFKVLTQEAEEERWYLAAQAAAARGPLLYPRALSEGQFYSPPESFAGSDNESDEEGAGRKALTAQEKEYIRQGKDAMEVVDQILAQEENWKFEKNNASDFGDVVYTFEIPFHGKTFILKAFLQCSAETVYQEVILQPEKMILWNRTVAACQILQRVEDNTIVSYDVAAGAAGGVVSPRDFVNVRRIERRRDRYISSGMSTTHSLKPPLSKYVRGENGPGGFIVLKCPSNPRVCTFIWILNTDLK</sequence>
<feature type="non-terminal residue" evidence="9">
    <location>
        <position position="412"/>
    </location>
</feature>
<dbReference type="GO" id="GO:0099044">
    <property type="term" value="P:vesicle tethering to endoplasmic reticulum"/>
    <property type="evidence" value="ECO:0007669"/>
    <property type="project" value="TreeGrafter"/>
</dbReference>
<comment type="similarity">
    <text evidence="2">Belongs to the STARD3 family.</text>
</comment>